<gene>
    <name evidence="2" type="ORF">XELAEV_18016997mg</name>
</gene>
<sequence length="83" mass="9188">MVLMVPIYLCKVSSELPFSTLAVILSFELSKLVISLVFFLIQDQKTLKTSLLWHLAAPYALPAVLYGANNIGLYSAFYGSLKC</sequence>
<protein>
    <submittedName>
        <fullName evidence="2">Uncharacterized protein</fullName>
    </submittedName>
</protein>
<proteinExistence type="predicted"/>
<name>A0A974HSJ3_XENLA</name>
<evidence type="ECO:0000313" key="2">
    <source>
        <dbReference type="EMBL" id="OCT88366.1"/>
    </source>
</evidence>
<keyword evidence="1" id="KW-0812">Transmembrane</keyword>
<feature type="transmembrane region" description="Helical" evidence="1">
    <location>
        <begin position="20"/>
        <end position="41"/>
    </location>
</feature>
<dbReference type="EMBL" id="CM004470">
    <property type="protein sequence ID" value="OCT88366.1"/>
    <property type="molecule type" value="Genomic_DNA"/>
</dbReference>
<dbReference type="Proteomes" id="UP000694892">
    <property type="component" value="Chromosome 3L"/>
</dbReference>
<keyword evidence="1" id="KW-0472">Membrane</keyword>
<evidence type="ECO:0000256" key="1">
    <source>
        <dbReference type="SAM" id="Phobius"/>
    </source>
</evidence>
<dbReference type="AlphaFoldDB" id="A0A974HSJ3"/>
<keyword evidence="1" id="KW-1133">Transmembrane helix</keyword>
<reference evidence="3" key="1">
    <citation type="journal article" date="2016" name="Nature">
        <title>Genome evolution in the allotetraploid frog Xenopus laevis.</title>
        <authorList>
            <person name="Session A.M."/>
            <person name="Uno Y."/>
            <person name="Kwon T."/>
            <person name="Chapman J.A."/>
            <person name="Toyoda A."/>
            <person name="Takahashi S."/>
            <person name="Fukui A."/>
            <person name="Hikosaka A."/>
            <person name="Suzuki A."/>
            <person name="Kondo M."/>
            <person name="van Heeringen S.J."/>
            <person name="Quigley I."/>
            <person name="Heinz S."/>
            <person name="Ogino H."/>
            <person name="Ochi H."/>
            <person name="Hellsten U."/>
            <person name="Lyons J.B."/>
            <person name="Simakov O."/>
            <person name="Putnam N."/>
            <person name="Stites J."/>
            <person name="Kuroki Y."/>
            <person name="Tanaka T."/>
            <person name="Michiue T."/>
            <person name="Watanabe M."/>
            <person name="Bogdanovic O."/>
            <person name="Lister R."/>
            <person name="Georgiou G."/>
            <person name="Paranjpe S.S."/>
            <person name="van Kruijsbergen I."/>
            <person name="Shu S."/>
            <person name="Carlson J."/>
            <person name="Kinoshita T."/>
            <person name="Ohta Y."/>
            <person name="Mawaribuchi S."/>
            <person name="Jenkins J."/>
            <person name="Grimwood J."/>
            <person name="Schmutz J."/>
            <person name="Mitros T."/>
            <person name="Mozaffari S.V."/>
            <person name="Suzuki Y."/>
            <person name="Haramoto Y."/>
            <person name="Yamamoto T.S."/>
            <person name="Takagi C."/>
            <person name="Heald R."/>
            <person name="Miller K."/>
            <person name="Haudenschild C."/>
            <person name="Kitzman J."/>
            <person name="Nakayama T."/>
            <person name="Izutsu Y."/>
            <person name="Robert J."/>
            <person name="Fortriede J."/>
            <person name="Burns K."/>
            <person name="Lotay V."/>
            <person name="Karimi K."/>
            <person name="Yasuoka Y."/>
            <person name="Dichmann D.S."/>
            <person name="Flajnik M.F."/>
            <person name="Houston D.W."/>
            <person name="Shendure J."/>
            <person name="DuPasquier L."/>
            <person name="Vize P.D."/>
            <person name="Zorn A.M."/>
            <person name="Ito M."/>
            <person name="Marcotte E.M."/>
            <person name="Wallingford J.B."/>
            <person name="Ito Y."/>
            <person name="Asashima M."/>
            <person name="Ueno N."/>
            <person name="Matsuda Y."/>
            <person name="Veenstra G.J."/>
            <person name="Fujiyama A."/>
            <person name="Harland R.M."/>
            <person name="Taira M."/>
            <person name="Rokhsar D.S."/>
        </authorList>
    </citation>
    <scope>NUCLEOTIDE SEQUENCE [LARGE SCALE GENOMIC DNA]</scope>
    <source>
        <strain evidence="3">J</strain>
    </source>
</reference>
<accession>A0A974HSJ3</accession>
<organism evidence="2 3">
    <name type="scientific">Xenopus laevis</name>
    <name type="common">African clawed frog</name>
    <dbReference type="NCBI Taxonomy" id="8355"/>
    <lineage>
        <taxon>Eukaryota</taxon>
        <taxon>Metazoa</taxon>
        <taxon>Chordata</taxon>
        <taxon>Craniata</taxon>
        <taxon>Vertebrata</taxon>
        <taxon>Euteleostomi</taxon>
        <taxon>Amphibia</taxon>
        <taxon>Batrachia</taxon>
        <taxon>Anura</taxon>
        <taxon>Pipoidea</taxon>
        <taxon>Pipidae</taxon>
        <taxon>Xenopodinae</taxon>
        <taxon>Xenopus</taxon>
        <taxon>Xenopus</taxon>
    </lineage>
</organism>
<evidence type="ECO:0000313" key="3">
    <source>
        <dbReference type="Proteomes" id="UP000694892"/>
    </source>
</evidence>